<keyword evidence="2" id="KW-1185">Reference proteome</keyword>
<name>A0ABR7KRU0_9SPHI</name>
<gene>
    <name evidence="1" type="ORF">H7U22_10265</name>
</gene>
<sequence length="164" mass="18676">MIKYLLVVLLFGTIFLKGCTVPIGIDDHDEVRDSVSIQQFTGAYSFKVNKYQASILKVPNGSIILLKIAADDLKQTGRYWKGNYFITVKQLEPLSDTNTFKGRWTFSSLKEANGQFSNEIDLERLGEGKVGVSFSLRKDYDGNLYIYGYDQTEEGSLRFEFKKL</sequence>
<proteinExistence type="predicted"/>
<comment type="caution">
    <text evidence="1">The sequence shown here is derived from an EMBL/GenBank/DDBJ whole genome shotgun (WGS) entry which is preliminary data.</text>
</comment>
<evidence type="ECO:0008006" key="3">
    <source>
        <dbReference type="Google" id="ProtNLM"/>
    </source>
</evidence>
<evidence type="ECO:0000313" key="1">
    <source>
        <dbReference type="EMBL" id="MBC6110809.1"/>
    </source>
</evidence>
<accession>A0ABR7KRU0</accession>
<organism evidence="1 2">
    <name type="scientific">Pedobacter fastidiosus</name>
    <dbReference type="NCBI Taxonomy" id="2765361"/>
    <lineage>
        <taxon>Bacteria</taxon>
        <taxon>Pseudomonadati</taxon>
        <taxon>Bacteroidota</taxon>
        <taxon>Sphingobacteriia</taxon>
        <taxon>Sphingobacteriales</taxon>
        <taxon>Sphingobacteriaceae</taxon>
        <taxon>Pedobacter</taxon>
    </lineage>
</organism>
<dbReference type="Proteomes" id="UP000652755">
    <property type="component" value="Unassembled WGS sequence"/>
</dbReference>
<dbReference type="EMBL" id="JACRYL010000008">
    <property type="protein sequence ID" value="MBC6110809.1"/>
    <property type="molecule type" value="Genomic_DNA"/>
</dbReference>
<dbReference type="RefSeq" id="WP_187071280.1">
    <property type="nucleotide sequence ID" value="NZ_JACRYL010000008.1"/>
</dbReference>
<evidence type="ECO:0000313" key="2">
    <source>
        <dbReference type="Proteomes" id="UP000652755"/>
    </source>
</evidence>
<protein>
    <recommendedName>
        <fullName evidence="3">DUF4352 domain-containing protein</fullName>
    </recommendedName>
</protein>
<reference evidence="1 2" key="1">
    <citation type="submission" date="2020-08" db="EMBL/GenBank/DDBJ databases">
        <authorList>
            <person name="Sun Q."/>
            <person name="Inoue M."/>
        </authorList>
    </citation>
    <scope>NUCLEOTIDE SEQUENCE [LARGE SCALE GENOMIC DNA]</scope>
    <source>
        <strain evidence="1 2">CCM 8938</strain>
    </source>
</reference>